<dbReference type="SUPFAM" id="SSF55874">
    <property type="entry name" value="ATPase domain of HSP90 chaperone/DNA topoisomerase II/histidine kinase"/>
    <property type="match status" value="1"/>
</dbReference>
<dbReference type="Gene3D" id="3.30.565.10">
    <property type="entry name" value="Histidine kinase-like ATPase, C-terminal domain"/>
    <property type="match status" value="1"/>
</dbReference>
<dbReference type="GO" id="GO:0004674">
    <property type="term" value="F:protein serine/threonine kinase activity"/>
    <property type="evidence" value="ECO:0007669"/>
    <property type="project" value="UniProtKB-KW"/>
</dbReference>
<dbReference type="CDD" id="cd16936">
    <property type="entry name" value="HATPase_RsbW-like"/>
    <property type="match status" value="1"/>
</dbReference>
<keyword evidence="1" id="KW-0723">Serine/threonine-protein kinase</keyword>
<dbReference type="PANTHER" id="PTHR35526">
    <property type="entry name" value="ANTI-SIGMA-F FACTOR RSBW-RELATED"/>
    <property type="match status" value="1"/>
</dbReference>
<comment type="caution">
    <text evidence="3">The sequence shown here is derived from an EMBL/GenBank/DDBJ whole genome shotgun (WGS) entry which is preliminary data.</text>
</comment>
<accession>A0A101TAT8</accession>
<keyword evidence="4" id="KW-1185">Reference proteome</keyword>
<reference evidence="3 4" key="1">
    <citation type="submission" date="2015-10" db="EMBL/GenBank/DDBJ databases">
        <title>Draft genome sequence of Streptomyces bungoensis DSM 41781, type strain for the species Streptomyces bungoensis.</title>
        <authorList>
            <person name="Ruckert C."/>
            <person name="Winkler A."/>
            <person name="Kalinowski J."/>
            <person name="Kampfer P."/>
            <person name="Glaeser S."/>
        </authorList>
    </citation>
    <scope>NUCLEOTIDE SEQUENCE [LARGE SCALE GENOMIC DNA]</scope>
    <source>
        <strain evidence="3 4">DSM 41781</strain>
    </source>
</reference>
<protein>
    <recommendedName>
        <fullName evidence="2">Histidine kinase/HSP90-like ATPase domain-containing protein</fullName>
    </recommendedName>
</protein>
<dbReference type="EMBL" id="LMWX01000008">
    <property type="protein sequence ID" value="KUN89075.1"/>
    <property type="molecule type" value="Genomic_DNA"/>
</dbReference>
<dbReference type="AlphaFoldDB" id="A0A101TAT8"/>
<dbReference type="STRING" id="285568.AQJ66_06365"/>
<keyword evidence="1" id="KW-0418">Kinase</keyword>
<dbReference type="PANTHER" id="PTHR35526:SF3">
    <property type="entry name" value="ANTI-SIGMA-F FACTOR RSBW"/>
    <property type="match status" value="1"/>
</dbReference>
<name>A0A101TAT8_9ACTN</name>
<dbReference type="Pfam" id="PF13581">
    <property type="entry name" value="HATPase_c_2"/>
    <property type="match status" value="1"/>
</dbReference>
<sequence>MVIPLGQQAVDERHRTAPLRYSAAWDTAGASVPDARQAVRTLLARAGHRPDRRPSQDAQLVVSELVTNALRHAPGPGALLLELASDATSLLIAVRDSSRRPPEVQARDGGRVGGHGLHLVSRLCEQMHTVLLETGKQVMVRLSLEPGAE</sequence>
<evidence type="ECO:0000313" key="4">
    <source>
        <dbReference type="Proteomes" id="UP000053024"/>
    </source>
</evidence>
<dbReference type="InterPro" id="IPR036890">
    <property type="entry name" value="HATPase_C_sf"/>
</dbReference>
<keyword evidence="1" id="KW-0808">Transferase</keyword>
<proteinExistence type="predicted"/>
<feature type="domain" description="Histidine kinase/HSP90-like ATPase" evidence="2">
    <location>
        <begin position="30"/>
        <end position="140"/>
    </location>
</feature>
<dbReference type="Proteomes" id="UP000053024">
    <property type="component" value="Unassembled WGS sequence"/>
</dbReference>
<dbReference type="InterPro" id="IPR003594">
    <property type="entry name" value="HATPase_dom"/>
</dbReference>
<dbReference type="InterPro" id="IPR050267">
    <property type="entry name" value="Anti-sigma-factor_SerPK"/>
</dbReference>
<gene>
    <name evidence="3" type="ORF">AQJ66_06365</name>
</gene>
<organism evidence="3 4">
    <name type="scientific">Streptomyces bungoensis</name>
    <dbReference type="NCBI Taxonomy" id="285568"/>
    <lineage>
        <taxon>Bacteria</taxon>
        <taxon>Bacillati</taxon>
        <taxon>Actinomycetota</taxon>
        <taxon>Actinomycetes</taxon>
        <taxon>Kitasatosporales</taxon>
        <taxon>Streptomycetaceae</taxon>
        <taxon>Streptomyces</taxon>
    </lineage>
</organism>
<evidence type="ECO:0000259" key="2">
    <source>
        <dbReference type="Pfam" id="PF13581"/>
    </source>
</evidence>
<dbReference type="OrthoDB" id="5184679at2"/>
<evidence type="ECO:0000256" key="1">
    <source>
        <dbReference type="ARBA" id="ARBA00022527"/>
    </source>
</evidence>
<dbReference type="RefSeq" id="WP_061917828.1">
    <property type="nucleotide sequence ID" value="NZ_JBEYBH010000010.1"/>
</dbReference>
<evidence type="ECO:0000313" key="3">
    <source>
        <dbReference type="EMBL" id="KUN89075.1"/>
    </source>
</evidence>